<sequence length="632" mass="70258">MTKLCFLYGIYGYYGYYGKFLDLSSEDGSNYSSYVCAAKAKKAAERSACGDQSSLPPSSPPEQSDLEESEPDVKDEGPSPSHKRRKTSAIENNNMSGCDGSELPFSKKPGTLSNEALKEIHIFPDEVKVKADQLGRQFGRSARNILVAAGFGIKPSHTKINEANLFRSWYWVMQPKPEGATRNEFNNIITKEYNDLMKDVPKDDMTARRDKLKHIYEWSKASSVIPSNKLVKSIAAKLENAKVQFSGLAEAWCNLEEIEVVGLLMYVGEDPAGCQLSGIFGRSDMIRKFINDCGIDVRGLMDKYTSIFKCLWNGDGESIGSLGGSGSMALDPALELRCRPREIPRDRDRRVFGTMMREKLTAALKEQRVLHGIEGGDPQKIVWHKLLKFVRKHHLIVTNWPLGVAPPGPGFDFKKLKAGTLRKLVVPYLRRKLGHMYDGQSDDEEAEDLLADVPEIEIKLWHEDIIHIPDTSPTKGDVALIRASDGMVLRKVADDPEWQKIREEGDRRREESAAARPKKHVPCKQPHTETTSNNQGELGGAPLPGLPTVPHDQPSPVLPVHGGTCPTISPEEPRCPLGPSMPTPRLPAQQHEDFQHAPLIPPPQNSRAIKATSQFTASTHEYQAPFFPPSIP</sequence>
<organism evidence="2 3">
    <name type="scientific">Scleroderma citrinum Foug A</name>
    <dbReference type="NCBI Taxonomy" id="1036808"/>
    <lineage>
        <taxon>Eukaryota</taxon>
        <taxon>Fungi</taxon>
        <taxon>Dikarya</taxon>
        <taxon>Basidiomycota</taxon>
        <taxon>Agaricomycotina</taxon>
        <taxon>Agaricomycetes</taxon>
        <taxon>Agaricomycetidae</taxon>
        <taxon>Boletales</taxon>
        <taxon>Sclerodermatineae</taxon>
        <taxon>Sclerodermataceae</taxon>
        <taxon>Scleroderma</taxon>
    </lineage>
</organism>
<dbReference type="InParanoid" id="A0A0C3DBI3"/>
<proteinExistence type="predicted"/>
<dbReference type="HOGENOM" id="CLU_016973_1_0_1"/>
<name>A0A0C3DBI3_9AGAM</name>
<feature type="compositionally biased region" description="Basic and acidic residues" evidence="1">
    <location>
        <begin position="500"/>
        <end position="513"/>
    </location>
</feature>
<evidence type="ECO:0000256" key="1">
    <source>
        <dbReference type="SAM" id="MobiDB-lite"/>
    </source>
</evidence>
<dbReference type="OrthoDB" id="2692910at2759"/>
<feature type="region of interest" description="Disordered" evidence="1">
    <location>
        <begin position="500"/>
        <end position="554"/>
    </location>
</feature>
<gene>
    <name evidence="2" type="ORF">SCLCIDRAFT_31880</name>
</gene>
<dbReference type="Proteomes" id="UP000053989">
    <property type="component" value="Unassembled WGS sequence"/>
</dbReference>
<feature type="region of interest" description="Disordered" evidence="1">
    <location>
        <begin position="47"/>
        <end position="105"/>
    </location>
</feature>
<evidence type="ECO:0000313" key="3">
    <source>
        <dbReference type="Proteomes" id="UP000053989"/>
    </source>
</evidence>
<reference evidence="3" key="2">
    <citation type="submission" date="2015-01" db="EMBL/GenBank/DDBJ databases">
        <title>Evolutionary Origins and Diversification of the Mycorrhizal Mutualists.</title>
        <authorList>
            <consortium name="DOE Joint Genome Institute"/>
            <consortium name="Mycorrhizal Genomics Consortium"/>
            <person name="Kohler A."/>
            <person name="Kuo A."/>
            <person name="Nagy L.G."/>
            <person name="Floudas D."/>
            <person name="Copeland A."/>
            <person name="Barry K.W."/>
            <person name="Cichocki N."/>
            <person name="Veneault-Fourrey C."/>
            <person name="LaButti K."/>
            <person name="Lindquist E.A."/>
            <person name="Lipzen A."/>
            <person name="Lundell T."/>
            <person name="Morin E."/>
            <person name="Murat C."/>
            <person name="Riley R."/>
            <person name="Ohm R."/>
            <person name="Sun H."/>
            <person name="Tunlid A."/>
            <person name="Henrissat B."/>
            <person name="Grigoriev I.V."/>
            <person name="Hibbett D.S."/>
            <person name="Martin F."/>
        </authorList>
    </citation>
    <scope>NUCLEOTIDE SEQUENCE [LARGE SCALE GENOMIC DNA]</scope>
    <source>
        <strain evidence="3">Foug A</strain>
    </source>
</reference>
<dbReference type="EMBL" id="KN822180">
    <property type="protein sequence ID" value="KIM53471.1"/>
    <property type="molecule type" value="Genomic_DNA"/>
</dbReference>
<accession>A0A0C3DBI3</accession>
<keyword evidence="3" id="KW-1185">Reference proteome</keyword>
<reference evidence="2 3" key="1">
    <citation type="submission" date="2014-04" db="EMBL/GenBank/DDBJ databases">
        <authorList>
            <consortium name="DOE Joint Genome Institute"/>
            <person name="Kuo A."/>
            <person name="Kohler A."/>
            <person name="Nagy L.G."/>
            <person name="Floudas D."/>
            <person name="Copeland A."/>
            <person name="Barry K.W."/>
            <person name="Cichocki N."/>
            <person name="Veneault-Fourrey C."/>
            <person name="LaButti K."/>
            <person name="Lindquist E.A."/>
            <person name="Lipzen A."/>
            <person name="Lundell T."/>
            <person name="Morin E."/>
            <person name="Murat C."/>
            <person name="Sun H."/>
            <person name="Tunlid A."/>
            <person name="Henrissat B."/>
            <person name="Grigoriev I.V."/>
            <person name="Hibbett D.S."/>
            <person name="Martin F."/>
            <person name="Nordberg H.P."/>
            <person name="Cantor M.N."/>
            <person name="Hua S.X."/>
        </authorList>
    </citation>
    <scope>NUCLEOTIDE SEQUENCE [LARGE SCALE GENOMIC DNA]</scope>
    <source>
        <strain evidence="2 3">Foug A</strain>
    </source>
</reference>
<protein>
    <submittedName>
        <fullName evidence="2">Uncharacterized protein</fullName>
    </submittedName>
</protein>
<evidence type="ECO:0000313" key="2">
    <source>
        <dbReference type="EMBL" id="KIM53471.1"/>
    </source>
</evidence>
<dbReference type="AlphaFoldDB" id="A0A0C3DBI3"/>